<dbReference type="EMBL" id="KI964747">
    <property type="protein sequence ID" value="EUC29443.1"/>
    <property type="molecule type" value="Genomic_DNA"/>
</dbReference>
<dbReference type="Gene3D" id="1.20.120.1020">
    <property type="entry name" value="Prion-inhibition and propagation, HeLo domain"/>
    <property type="match status" value="1"/>
</dbReference>
<dbReference type="OrthoDB" id="3681814at2759"/>
<feature type="non-terminal residue" evidence="3">
    <location>
        <position position="133"/>
    </location>
</feature>
<evidence type="ECO:0000313" key="3">
    <source>
        <dbReference type="EMBL" id="EUC29443.1"/>
    </source>
</evidence>
<evidence type="ECO:0000256" key="1">
    <source>
        <dbReference type="SAM" id="SignalP"/>
    </source>
</evidence>
<dbReference type="PANTHER" id="PTHR37542">
    <property type="entry name" value="HELO DOMAIN-CONTAINING PROTEIN-RELATED"/>
    <property type="match status" value="1"/>
</dbReference>
<evidence type="ECO:0000259" key="2">
    <source>
        <dbReference type="Pfam" id="PF14479"/>
    </source>
</evidence>
<evidence type="ECO:0000313" key="4">
    <source>
        <dbReference type="Proteomes" id="UP000053841"/>
    </source>
</evidence>
<reference evidence="3 4" key="1">
    <citation type="journal article" date="2013" name="PLoS Genet.">
        <title>Comparative genome structure, secondary metabolite, and effector coding capacity across Cochliobolus pathogens.</title>
        <authorList>
            <person name="Condon B.J."/>
            <person name="Leng Y."/>
            <person name="Wu D."/>
            <person name="Bushley K.E."/>
            <person name="Ohm R.A."/>
            <person name="Otillar R."/>
            <person name="Martin J."/>
            <person name="Schackwitz W."/>
            <person name="Grimwood J."/>
            <person name="MohdZainudin N."/>
            <person name="Xue C."/>
            <person name="Wang R."/>
            <person name="Manning V.A."/>
            <person name="Dhillon B."/>
            <person name="Tu Z.J."/>
            <person name="Steffenson B.J."/>
            <person name="Salamov A."/>
            <person name="Sun H."/>
            <person name="Lowry S."/>
            <person name="LaButti K."/>
            <person name="Han J."/>
            <person name="Copeland A."/>
            <person name="Lindquist E."/>
            <person name="Barry K."/>
            <person name="Schmutz J."/>
            <person name="Baker S.E."/>
            <person name="Ciuffetti L.M."/>
            <person name="Grigoriev I.V."/>
            <person name="Zhong S."/>
            <person name="Turgeon B.G."/>
        </authorList>
    </citation>
    <scope>NUCLEOTIDE SEQUENCE [LARGE SCALE GENOMIC DNA]</scope>
    <source>
        <strain evidence="3 4">26-R-13</strain>
    </source>
</reference>
<keyword evidence="1" id="KW-0732">Signal</keyword>
<dbReference type="RefSeq" id="XP_007716242.1">
    <property type="nucleotide sequence ID" value="XM_007718052.1"/>
</dbReference>
<keyword evidence="4" id="KW-1185">Reference proteome</keyword>
<protein>
    <recommendedName>
        <fullName evidence="2">Prion-inhibition and propagation HeLo domain-containing protein</fullName>
    </recommendedName>
</protein>
<dbReference type="InterPro" id="IPR038305">
    <property type="entry name" value="HeLo_sf"/>
</dbReference>
<dbReference type="InterPro" id="IPR029498">
    <property type="entry name" value="HeLo_dom"/>
</dbReference>
<dbReference type="Pfam" id="PF14479">
    <property type="entry name" value="HeLo"/>
    <property type="match status" value="1"/>
</dbReference>
<dbReference type="Proteomes" id="UP000053841">
    <property type="component" value="Unassembled WGS sequence"/>
</dbReference>
<name>W6XUM9_COCC2</name>
<feature type="signal peptide" evidence="1">
    <location>
        <begin position="1"/>
        <end position="23"/>
    </location>
</feature>
<sequence length="133" mass="14596">MEVAGLALSAVALATLFNTCVECFETFSQGRNLEKDLIYLLIRLDFEKTQLLLWGNSSGILKIEKEDRHARLADSTVSKLVKDALGAIQSLLSDASLLQQRYGVKSSTATLAKKQSISTNLLSPNSMNLFRTS</sequence>
<proteinExistence type="predicted"/>
<dbReference type="AlphaFoldDB" id="W6XUM9"/>
<dbReference type="HOGENOM" id="CLU_1911592_0_0_1"/>
<gene>
    <name evidence="3" type="ORF">COCCADRAFT_68032</name>
</gene>
<feature type="chain" id="PRO_5004885215" description="Prion-inhibition and propagation HeLo domain-containing protein" evidence="1">
    <location>
        <begin position="24"/>
        <end position="133"/>
    </location>
</feature>
<organism evidence="3 4">
    <name type="scientific">Cochliobolus carbonum (strain 26-R-13)</name>
    <name type="common">Maize leaf spot fungus</name>
    <name type="synonym">Bipolaris zeicola</name>
    <dbReference type="NCBI Taxonomy" id="930089"/>
    <lineage>
        <taxon>Eukaryota</taxon>
        <taxon>Fungi</taxon>
        <taxon>Dikarya</taxon>
        <taxon>Ascomycota</taxon>
        <taxon>Pezizomycotina</taxon>
        <taxon>Dothideomycetes</taxon>
        <taxon>Pleosporomycetidae</taxon>
        <taxon>Pleosporales</taxon>
        <taxon>Pleosporineae</taxon>
        <taxon>Pleosporaceae</taxon>
        <taxon>Bipolaris</taxon>
    </lineage>
</organism>
<dbReference type="KEGG" id="bze:COCCADRAFT_68032"/>
<dbReference type="GeneID" id="19150569"/>
<accession>W6XUM9</accession>
<feature type="domain" description="Prion-inhibition and propagation HeLo" evidence="2">
    <location>
        <begin position="5"/>
        <end position="131"/>
    </location>
</feature>